<evidence type="ECO:0000313" key="3">
    <source>
        <dbReference type="Proteomes" id="UP000248975"/>
    </source>
</evidence>
<dbReference type="EMBL" id="QFQS01000010">
    <property type="protein sequence ID" value="PZQ95071.1"/>
    <property type="molecule type" value="Genomic_DNA"/>
</dbReference>
<accession>A0A2W5RX00</accession>
<dbReference type="Pfam" id="PF24582">
    <property type="entry name" value="DUF7609"/>
    <property type="match status" value="1"/>
</dbReference>
<proteinExistence type="predicted"/>
<dbReference type="InterPro" id="IPR056028">
    <property type="entry name" value="DUF7609"/>
</dbReference>
<reference evidence="2 3" key="1">
    <citation type="submission" date="2017-08" db="EMBL/GenBank/DDBJ databases">
        <title>Infants hospitalized years apart are colonized by the same room-sourced microbial strains.</title>
        <authorList>
            <person name="Brooks B."/>
            <person name="Olm M.R."/>
            <person name="Firek B.A."/>
            <person name="Baker R."/>
            <person name="Thomas B.C."/>
            <person name="Morowitz M.J."/>
            <person name="Banfield J.F."/>
        </authorList>
    </citation>
    <scope>NUCLEOTIDE SEQUENCE [LARGE SCALE GENOMIC DNA]</scope>
    <source>
        <strain evidence="2">S2_003_000_R2_11</strain>
    </source>
</reference>
<dbReference type="AlphaFoldDB" id="A0A2W5RX00"/>
<evidence type="ECO:0000313" key="2">
    <source>
        <dbReference type="EMBL" id="PZQ95071.1"/>
    </source>
</evidence>
<evidence type="ECO:0000259" key="1">
    <source>
        <dbReference type="Pfam" id="PF24582"/>
    </source>
</evidence>
<comment type="caution">
    <text evidence="2">The sequence shown here is derived from an EMBL/GenBank/DDBJ whole genome shotgun (WGS) entry which is preliminary data.</text>
</comment>
<name>A0A2W5RX00_CERSP</name>
<dbReference type="Proteomes" id="UP000248975">
    <property type="component" value="Unassembled WGS sequence"/>
</dbReference>
<organism evidence="2 3">
    <name type="scientific">Cereibacter sphaeroides</name>
    <name type="common">Rhodobacter sphaeroides</name>
    <dbReference type="NCBI Taxonomy" id="1063"/>
    <lineage>
        <taxon>Bacteria</taxon>
        <taxon>Pseudomonadati</taxon>
        <taxon>Pseudomonadota</taxon>
        <taxon>Alphaproteobacteria</taxon>
        <taxon>Rhodobacterales</taxon>
        <taxon>Paracoccaceae</taxon>
        <taxon>Cereibacter</taxon>
    </lineage>
</organism>
<protein>
    <recommendedName>
        <fullName evidence="1">DUF7609 domain-containing protein</fullName>
    </recommendedName>
</protein>
<sequence length="141" mass="15613">MEQVMPEPKDDTFDLPDELAQDVANVRAQKGVDPTSLTAALMCMDNDVDLPGRSRPASVISNLLALKVGENFTKSFRVPDNLTLADVKDKMNGWKEQLRSSVNQSLRHARNHGNRKFTTESVQAVSPSGSIYLQVIVTRTE</sequence>
<feature type="domain" description="DUF7609" evidence="1">
    <location>
        <begin position="58"/>
        <end position="141"/>
    </location>
</feature>
<gene>
    <name evidence="2" type="ORF">DI533_20660</name>
</gene>